<gene>
    <name evidence="2" type="ORF">BIW11_12973</name>
</gene>
<evidence type="ECO:0000256" key="1">
    <source>
        <dbReference type="SAM" id="MobiDB-lite"/>
    </source>
</evidence>
<accession>A0A1V9X4D4</accession>
<dbReference type="Proteomes" id="UP000192247">
    <property type="component" value="Unassembled WGS sequence"/>
</dbReference>
<feature type="region of interest" description="Disordered" evidence="1">
    <location>
        <begin position="1"/>
        <end position="26"/>
    </location>
</feature>
<feature type="region of interest" description="Disordered" evidence="1">
    <location>
        <begin position="118"/>
        <end position="172"/>
    </location>
</feature>
<feature type="compositionally biased region" description="Basic and acidic residues" evidence="1">
    <location>
        <begin position="141"/>
        <end position="159"/>
    </location>
</feature>
<evidence type="ECO:0000313" key="3">
    <source>
        <dbReference type="Proteomes" id="UP000192247"/>
    </source>
</evidence>
<comment type="caution">
    <text evidence="2">The sequence shown here is derived from an EMBL/GenBank/DDBJ whole genome shotgun (WGS) entry which is preliminary data.</text>
</comment>
<proteinExistence type="predicted"/>
<reference evidence="2 3" key="1">
    <citation type="journal article" date="2017" name="Gigascience">
        <title>Draft genome of the honey bee ectoparasitic mite, Tropilaelaps mercedesae, is shaped by the parasitic life history.</title>
        <authorList>
            <person name="Dong X."/>
            <person name="Armstrong S.D."/>
            <person name="Xia D."/>
            <person name="Makepeace B.L."/>
            <person name="Darby A.C."/>
            <person name="Kadowaki T."/>
        </authorList>
    </citation>
    <scope>NUCLEOTIDE SEQUENCE [LARGE SCALE GENOMIC DNA]</scope>
    <source>
        <strain evidence="2">Wuxi-XJTLU</strain>
    </source>
</reference>
<keyword evidence="3" id="KW-1185">Reference proteome</keyword>
<feature type="compositionally biased region" description="Polar residues" evidence="1">
    <location>
        <begin position="121"/>
        <end position="133"/>
    </location>
</feature>
<dbReference type="InParanoid" id="A0A1V9X4D4"/>
<sequence>MATNATARISIASDRPPAEVSPSNNTRRTYVTCDSRTSLATNIVLTSIASFLRDKVFPIVGDNCRINLHWDGVDLSSLHIQSVIPDNCILVPRTTSSGENSLGRTWTSAGAIFRSAGDATPPSSVTTLNTHNIPNGGVPTVKRELLSREATKGGRDECPKNGPTTLNGSENGKLVSEPRIIITRNGDSNFSGTLSLLNSGKQLPSIRAKPTTDQPSPLLLPTPPDMTSHPLCIPQTTPAQSIFPLLPVVTYLQPQVTLGQVNAHPSATLVSSGMPITQVQPFQTLHQVSTPACTGQIINSSQTQTYTMQPVAMSLPSPPVRTQMRPVGRVTTSNGRNSLIRKVIRNPAHQSIKSEPMVVRSTGSSISTAAKQVRITPKQYRTPLGSQILIKGGKVLLKSPGQVSCKKLSPEGQDGCHKLDADNATTRRTKSPRVTRVSIVAHGQDDEPPIVYPALGSQPLEKLFDTL</sequence>
<protein>
    <submittedName>
        <fullName evidence="2">Uncharacterized protein</fullName>
    </submittedName>
</protein>
<dbReference type="AlphaFoldDB" id="A0A1V9X4D4"/>
<name>A0A1V9X4D4_9ACAR</name>
<organism evidence="2 3">
    <name type="scientific">Tropilaelaps mercedesae</name>
    <dbReference type="NCBI Taxonomy" id="418985"/>
    <lineage>
        <taxon>Eukaryota</taxon>
        <taxon>Metazoa</taxon>
        <taxon>Ecdysozoa</taxon>
        <taxon>Arthropoda</taxon>
        <taxon>Chelicerata</taxon>
        <taxon>Arachnida</taxon>
        <taxon>Acari</taxon>
        <taxon>Parasitiformes</taxon>
        <taxon>Mesostigmata</taxon>
        <taxon>Gamasina</taxon>
        <taxon>Dermanyssoidea</taxon>
        <taxon>Laelapidae</taxon>
        <taxon>Tropilaelaps</taxon>
    </lineage>
</organism>
<evidence type="ECO:0000313" key="2">
    <source>
        <dbReference type="EMBL" id="OQR68347.1"/>
    </source>
</evidence>
<dbReference type="EMBL" id="MNPL01025184">
    <property type="protein sequence ID" value="OQR68347.1"/>
    <property type="molecule type" value="Genomic_DNA"/>
</dbReference>